<evidence type="ECO:0000259" key="2">
    <source>
        <dbReference type="Pfam" id="PF00293"/>
    </source>
</evidence>
<dbReference type="InterPro" id="IPR000086">
    <property type="entry name" value="NUDIX_hydrolase_dom"/>
</dbReference>
<feature type="region of interest" description="Disordered" evidence="1">
    <location>
        <begin position="33"/>
        <end position="68"/>
    </location>
</feature>
<organism evidence="3 4">
    <name type="scientific">Rugosimonospora africana</name>
    <dbReference type="NCBI Taxonomy" id="556532"/>
    <lineage>
        <taxon>Bacteria</taxon>
        <taxon>Bacillati</taxon>
        <taxon>Actinomycetota</taxon>
        <taxon>Actinomycetes</taxon>
        <taxon>Micromonosporales</taxon>
        <taxon>Micromonosporaceae</taxon>
        <taxon>Rugosimonospora</taxon>
    </lineage>
</organism>
<feature type="domain" description="Nudix hydrolase" evidence="2">
    <location>
        <begin position="11"/>
        <end position="59"/>
    </location>
</feature>
<dbReference type="SUPFAM" id="SSF55811">
    <property type="entry name" value="Nudix"/>
    <property type="match status" value="1"/>
</dbReference>
<reference evidence="3" key="1">
    <citation type="submission" date="2021-01" db="EMBL/GenBank/DDBJ databases">
        <title>Whole genome shotgun sequence of Rugosimonospora africana NBRC 104875.</title>
        <authorList>
            <person name="Komaki H."/>
            <person name="Tamura T."/>
        </authorList>
    </citation>
    <scope>NUCLEOTIDE SEQUENCE</scope>
    <source>
        <strain evidence="3">NBRC 104875</strain>
    </source>
</reference>
<accession>A0A8J3VWV7</accession>
<keyword evidence="4" id="KW-1185">Reference proteome</keyword>
<name>A0A8J3VWV7_9ACTN</name>
<evidence type="ECO:0000313" key="4">
    <source>
        <dbReference type="Proteomes" id="UP000642748"/>
    </source>
</evidence>
<dbReference type="Pfam" id="PF00293">
    <property type="entry name" value="NUDIX"/>
    <property type="match status" value="1"/>
</dbReference>
<protein>
    <recommendedName>
        <fullName evidence="2">Nudix hydrolase domain-containing protein</fullName>
    </recommendedName>
</protein>
<proteinExistence type="predicted"/>
<comment type="caution">
    <text evidence="3">The sequence shown here is derived from an EMBL/GenBank/DDBJ whole genome shotgun (WGS) entry which is preliminary data.</text>
</comment>
<dbReference type="InterPro" id="IPR015797">
    <property type="entry name" value="NUDIX_hydrolase-like_dom_sf"/>
</dbReference>
<gene>
    <name evidence="3" type="ORF">Raf01_94230</name>
</gene>
<dbReference type="AlphaFoldDB" id="A0A8J3VWV7"/>
<dbReference type="Proteomes" id="UP000642748">
    <property type="component" value="Unassembled WGS sequence"/>
</dbReference>
<sequence>MPRYTAHVDLHLILRDPEGHVLLGQRQNTGWADGHLGLPSGHLEDGESATTGMAREADEGLPLTTTRK</sequence>
<evidence type="ECO:0000256" key="1">
    <source>
        <dbReference type="SAM" id="MobiDB-lite"/>
    </source>
</evidence>
<dbReference type="Gene3D" id="3.90.79.10">
    <property type="entry name" value="Nucleoside Triphosphate Pyrophosphohydrolase"/>
    <property type="match status" value="1"/>
</dbReference>
<evidence type="ECO:0000313" key="3">
    <source>
        <dbReference type="EMBL" id="GIH21251.1"/>
    </source>
</evidence>
<dbReference type="RefSeq" id="WP_239134538.1">
    <property type="nucleotide sequence ID" value="NZ_BONZ01000121.1"/>
</dbReference>
<dbReference type="EMBL" id="BONZ01000121">
    <property type="protein sequence ID" value="GIH21251.1"/>
    <property type="molecule type" value="Genomic_DNA"/>
</dbReference>